<reference evidence="3 4" key="1">
    <citation type="submission" date="2021-06" db="EMBL/GenBank/DDBJ databases">
        <title>Nitratireductor porphyridii sp. nov., isolated from a small marine red alga, Porphyridium purpureum in South Korea.</title>
        <authorList>
            <person name="Kim K.H."/>
            <person name="Kristyanto S."/>
            <person name="Jeon C.O."/>
        </authorList>
    </citation>
    <scope>NUCLEOTIDE SEQUENCE [LARGE SCALE GENOMIC DNA]</scope>
    <source>
        <strain evidence="3 4">R6</strain>
    </source>
</reference>
<evidence type="ECO:0000259" key="2">
    <source>
        <dbReference type="Pfam" id="PF07238"/>
    </source>
</evidence>
<accession>A0ABS7R5P7</accession>
<sequence>MMSDTEKPTGPENPVHTERRERAREDVERRARLFWNNGSCMLPGVVLDLNEDGARIRFGDICAIPDEVYVEIEGSDRVRPAVIRWRSLTEIGVAFD</sequence>
<name>A0ABS7R5P7_9HYPH</name>
<evidence type="ECO:0000313" key="3">
    <source>
        <dbReference type="EMBL" id="MBY8915715.1"/>
    </source>
</evidence>
<evidence type="ECO:0000313" key="4">
    <source>
        <dbReference type="Proteomes" id="UP000777661"/>
    </source>
</evidence>
<dbReference type="Pfam" id="PF07238">
    <property type="entry name" value="PilZ"/>
    <property type="match status" value="1"/>
</dbReference>
<dbReference type="InterPro" id="IPR009875">
    <property type="entry name" value="PilZ_domain"/>
</dbReference>
<dbReference type="Proteomes" id="UP000777661">
    <property type="component" value="Unassembled WGS sequence"/>
</dbReference>
<organism evidence="3 4">
    <name type="scientific">Nitratireductor rhodophyticola</name>
    <dbReference type="NCBI Taxonomy" id="2854036"/>
    <lineage>
        <taxon>Bacteria</taxon>
        <taxon>Pseudomonadati</taxon>
        <taxon>Pseudomonadota</taxon>
        <taxon>Alphaproteobacteria</taxon>
        <taxon>Hyphomicrobiales</taxon>
        <taxon>Phyllobacteriaceae</taxon>
        <taxon>Nitratireductor</taxon>
    </lineage>
</organism>
<proteinExistence type="predicted"/>
<evidence type="ECO:0000256" key="1">
    <source>
        <dbReference type="SAM" id="MobiDB-lite"/>
    </source>
</evidence>
<feature type="region of interest" description="Disordered" evidence="1">
    <location>
        <begin position="1"/>
        <end position="24"/>
    </location>
</feature>
<dbReference type="RefSeq" id="WP_065814995.1">
    <property type="nucleotide sequence ID" value="NZ_CBDDPV010000002.1"/>
</dbReference>
<dbReference type="EMBL" id="JAHSQO010000001">
    <property type="protein sequence ID" value="MBY8915715.1"/>
    <property type="molecule type" value="Genomic_DNA"/>
</dbReference>
<comment type="caution">
    <text evidence="3">The sequence shown here is derived from an EMBL/GenBank/DDBJ whole genome shotgun (WGS) entry which is preliminary data.</text>
</comment>
<keyword evidence="4" id="KW-1185">Reference proteome</keyword>
<feature type="domain" description="PilZ" evidence="2">
    <location>
        <begin position="18"/>
        <end position="95"/>
    </location>
</feature>
<gene>
    <name evidence="3" type="ORF">KVG22_03890</name>
</gene>
<protein>
    <recommendedName>
        <fullName evidence="2">PilZ domain-containing protein</fullName>
    </recommendedName>
</protein>
<dbReference type="SUPFAM" id="SSF141371">
    <property type="entry name" value="PilZ domain-like"/>
    <property type="match status" value="1"/>
</dbReference>